<dbReference type="NCBIfam" id="NF004650">
    <property type="entry name" value="PRK05994.1"/>
    <property type="match status" value="1"/>
</dbReference>
<evidence type="ECO:0000256" key="4">
    <source>
        <dbReference type="ARBA" id="ARBA00022898"/>
    </source>
</evidence>
<dbReference type="OrthoDB" id="9805807at2"/>
<name>A0A844YS69_9SPHN</name>
<dbReference type="GO" id="GO:0019346">
    <property type="term" value="P:transsulfuration"/>
    <property type="evidence" value="ECO:0007669"/>
    <property type="project" value="InterPro"/>
</dbReference>
<evidence type="ECO:0000313" key="8">
    <source>
        <dbReference type="Proteomes" id="UP000466966"/>
    </source>
</evidence>
<dbReference type="PIRSF" id="PIRSF001434">
    <property type="entry name" value="CGS"/>
    <property type="match status" value="1"/>
</dbReference>
<dbReference type="AlphaFoldDB" id="A0A844YS69"/>
<gene>
    <name evidence="7" type="ORF">GRI99_06025</name>
</gene>
<dbReference type="PROSITE" id="PS00868">
    <property type="entry name" value="CYS_MET_METAB_PP"/>
    <property type="match status" value="1"/>
</dbReference>
<dbReference type="GO" id="GO:0003961">
    <property type="term" value="F:O-acetylhomoserine aminocarboxypropyltransferase activity"/>
    <property type="evidence" value="ECO:0007669"/>
    <property type="project" value="UniProtKB-EC"/>
</dbReference>
<dbReference type="Gene3D" id="3.40.640.10">
    <property type="entry name" value="Type I PLP-dependent aspartate aminotransferase-like (Major domain)"/>
    <property type="match status" value="1"/>
</dbReference>
<dbReference type="Pfam" id="PF01053">
    <property type="entry name" value="Cys_Met_Meta_PP"/>
    <property type="match status" value="1"/>
</dbReference>
<sequence length="429" mass="45020">MTNPKIETLAVHAGCEPDPVTKARITPIYQTASYVFDSAEHAANLFALKEFGNIYSRIMNPTVDALEKKIAALEGGVAALGVASGHAAQLITFHTLMEPGCNIVAARKLYGGSLNQLGEAFRKFAWEVKFVDADDPANVAAACDGKTRAVFIESLANPGGVVSDIAAIAEVAHAAGVPLVVDNTMASPALCRPIEHGADIVLHSATKFLNGHGNSIGGLIVDSGRFDWRAQGDKFPSLTRPNGSYHGAVLVDALEPVGPIAFIIGCRVLGLRDLGPAMAPMNAFLALTGMETLALRMDRHCSNAMAVARHLEAHPKVDWVFYAGLESNPYHALAQKYLGGRGGAVFTFGLKGGFDAGVKLVSGVKLFSHLANIGDTRSLIIHPASTTHSQLGEAELVAAGAGPDVVRLSVGIEHIDDIIADLDQALAAI</sequence>
<evidence type="ECO:0000256" key="6">
    <source>
        <dbReference type="RuleBase" id="RU362118"/>
    </source>
</evidence>
<comment type="similarity">
    <text evidence="2 6">Belongs to the trans-sulfuration enzymes family.</text>
</comment>
<dbReference type="GO" id="GO:0071269">
    <property type="term" value="P:L-homocysteine biosynthetic process"/>
    <property type="evidence" value="ECO:0007669"/>
    <property type="project" value="TreeGrafter"/>
</dbReference>
<dbReference type="SUPFAM" id="SSF53383">
    <property type="entry name" value="PLP-dependent transferases"/>
    <property type="match status" value="1"/>
</dbReference>
<dbReference type="EMBL" id="WTYV01000002">
    <property type="protein sequence ID" value="MXO71195.1"/>
    <property type="molecule type" value="Genomic_DNA"/>
</dbReference>
<dbReference type="Proteomes" id="UP000466966">
    <property type="component" value="Unassembled WGS sequence"/>
</dbReference>
<dbReference type="InterPro" id="IPR006235">
    <property type="entry name" value="OAc-hSer/O-AcSer_sulfhydrylase"/>
</dbReference>
<dbReference type="InterPro" id="IPR015421">
    <property type="entry name" value="PyrdxlP-dep_Trfase_major"/>
</dbReference>
<keyword evidence="3 7" id="KW-0808">Transferase</keyword>
<dbReference type="InterPro" id="IPR054542">
    <property type="entry name" value="Cys_met_metab_PP"/>
</dbReference>
<evidence type="ECO:0000256" key="2">
    <source>
        <dbReference type="ARBA" id="ARBA00009077"/>
    </source>
</evidence>
<keyword evidence="4 5" id="KW-0663">Pyridoxal phosphate</keyword>
<accession>A0A844YS69</accession>
<dbReference type="GO" id="GO:0005737">
    <property type="term" value="C:cytoplasm"/>
    <property type="evidence" value="ECO:0007669"/>
    <property type="project" value="TreeGrafter"/>
</dbReference>
<dbReference type="FunFam" id="3.40.640.10:FF:000035">
    <property type="entry name" value="O-succinylhomoserine sulfhydrylase"/>
    <property type="match status" value="1"/>
</dbReference>
<dbReference type="Gene3D" id="3.90.1150.10">
    <property type="entry name" value="Aspartate Aminotransferase, domain 1"/>
    <property type="match status" value="1"/>
</dbReference>
<dbReference type="GO" id="GO:0006535">
    <property type="term" value="P:cysteine biosynthetic process from serine"/>
    <property type="evidence" value="ECO:0007669"/>
    <property type="project" value="TreeGrafter"/>
</dbReference>
<protein>
    <submittedName>
        <fullName evidence="7">O-acetylhomoserine aminocarboxypropyltransferase</fullName>
        <ecNumber evidence="7">2.5.1.49</ecNumber>
    </submittedName>
</protein>
<dbReference type="CDD" id="cd00614">
    <property type="entry name" value="CGS_like"/>
    <property type="match status" value="1"/>
</dbReference>
<evidence type="ECO:0000256" key="5">
    <source>
        <dbReference type="PIRSR" id="PIRSR001434-2"/>
    </source>
</evidence>
<organism evidence="7 8">
    <name type="scientific">Alteraurantiacibacter buctensis</name>
    <dbReference type="NCBI Taxonomy" id="1503981"/>
    <lineage>
        <taxon>Bacteria</taxon>
        <taxon>Pseudomonadati</taxon>
        <taxon>Pseudomonadota</taxon>
        <taxon>Alphaproteobacteria</taxon>
        <taxon>Sphingomonadales</taxon>
        <taxon>Erythrobacteraceae</taxon>
        <taxon>Alteraurantiacibacter</taxon>
    </lineage>
</organism>
<dbReference type="InterPro" id="IPR000277">
    <property type="entry name" value="Cys/Met-Metab_PyrdxlP-dep_enz"/>
</dbReference>
<evidence type="ECO:0000313" key="7">
    <source>
        <dbReference type="EMBL" id="MXO71195.1"/>
    </source>
</evidence>
<keyword evidence="8" id="KW-1185">Reference proteome</keyword>
<dbReference type="PANTHER" id="PTHR43797:SF2">
    <property type="entry name" value="HOMOCYSTEINE_CYSTEINE SYNTHASE"/>
    <property type="match status" value="1"/>
</dbReference>
<dbReference type="NCBIfam" id="TIGR01326">
    <property type="entry name" value="OAH_OAS_sulfhy"/>
    <property type="match status" value="1"/>
</dbReference>
<dbReference type="RefSeq" id="WP_160771136.1">
    <property type="nucleotide sequence ID" value="NZ_WTYV01000002.1"/>
</dbReference>
<dbReference type="InterPro" id="IPR015424">
    <property type="entry name" value="PyrdxlP-dep_Trfase"/>
</dbReference>
<reference evidence="7 8" key="1">
    <citation type="submission" date="2019-12" db="EMBL/GenBank/DDBJ databases">
        <title>Genomic-based taxomic classification of the family Erythrobacteraceae.</title>
        <authorList>
            <person name="Xu L."/>
        </authorList>
    </citation>
    <scope>NUCLEOTIDE SEQUENCE [LARGE SCALE GENOMIC DNA]</scope>
    <source>
        <strain evidence="7 8">M0322</strain>
    </source>
</reference>
<dbReference type="EC" id="2.5.1.49" evidence="7"/>
<comment type="cofactor">
    <cofactor evidence="1 6">
        <name>pyridoxal 5'-phosphate</name>
        <dbReference type="ChEBI" id="CHEBI:597326"/>
    </cofactor>
</comment>
<proteinExistence type="inferred from homology"/>
<evidence type="ECO:0000256" key="3">
    <source>
        <dbReference type="ARBA" id="ARBA00022679"/>
    </source>
</evidence>
<dbReference type="PANTHER" id="PTHR43797">
    <property type="entry name" value="HOMOCYSTEINE/CYSTEINE SYNTHASE"/>
    <property type="match status" value="1"/>
</dbReference>
<evidence type="ECO:0000256" key="1">
    <source>
        <dbReference type="ARBA" id="ARBA00001933"/>
    </source>
</evidence>
<comment type="caution">
    <text evidence="7">The sequence shown here is derived from an EMBL/GenBank/DDBJ whole genome shotgun (WGS) entry which is preliminary data.</text>
</comment>
<feature type="modified residue" description="N6-(pyridoxal phosphate)lysine" evidence="5">
    <location>
        <position position="207"/>
    </location>
</feature>
<dbReference type="GO" id="GO:0004124">
    <property type="term" value="F:cysteine synthase activity"/>
    <property type="evidence" value="ECO:0007669"/>
    <property type="project" value="TreeGrafter"/>
</dbReference>
<dbReference type="GO" id="GO:0030170">
    <property type="term" value="F:pyridoxal phosphate binding"/>
    <property type="evidence" value="ECO:0007669"/>
    <property type="project" value="InterPro"/>
</dbReference>
<dbReference type="InterPro" id="IPR015422">
    <property type="entry name" value="PyrdxlP-dep_Trfase_small"/>
</dbReference>